<dbReference type="AlphaFoldDB" id="A0A367CI26"/>
<sequence length="349" mass="40530">MKRQKKRVGRPQRFKKMSIKEQAKYIQLMGELLLNGFSIQEAITILLKIQAITQIHLQNAQRLLQEGHPFYDVLQQMGFSSEKLVQVELAETHGNLIETLKGIAEQFRLVEEFRKELKKMISYPCLLLIFLLGILAALRQMVLPQLLATDMVAASHWGIVFLKTFHWYLLGTFLVGGLLLIFIQVRLTKMDVIQKYTWFSQLVFFGRMFSLYQSSYIALELGKLFYEGLELRQIIYCLKETRQGSLIQLLAFRLTKGLESGIPLAEQFQSYTFFTEDFSQIILQGEAKGQLGKELLFYSSLTRRHFFQKINRILHWIQPLFFFGIAGLILLIYAAILLPVYGNIEEVLL</sequence>
<comment type="similarity">
    <text evidence="2">Belongs to the GSP F family.</text>
</comment>
<evidence type="ECO:0000256" key="3">
    <source>
        <dbReference type="ARBA" id="ARBA00022475"/>
    </source>
</evidence>
<dbReference type="GO" id="GO:0005886">
    <property type="term" value="C:plasma membrane"/>
    <property type="evidence" value="ECO:0007669"/>
    <property type="project" value="UniProtKB-SubCell"/>
</dbReference>
<evidence type="ECO:0000313" key="10">
    <source>
        <dbReference type="Proteomes" id="UP000252797"/>
    </source>
</evidence>
<organism evidence="9 10">
    <name type="scientific">Enterococcus durans</name>
    <dbReference type="NCBI Taxonomy" id="53345"/>
    <lineage>
        <taxon>Bacteria</taxon>
        <taxon>Bacillati</taxon>
        <taxon>Bacillota</taxon>
        <taxon>Bacilli</taxon>
        <taxon>Lactobacillales</taxon>
        <taxon>Enterococcaceae</taxon>
        <taxon>Enterococcus</taxon>
    </lineage>
</organism>
<dbReference type="RefSeq" id="WP_113845254.1">
    <property type="nucleotide sequence ID" value="NZ_LEPB01000001.1"/>
</dbReference>
<proteinExistence type="inferred from homology"/>
<evidence type="ECO:0000259" key="8">
    <source>
        <dbReference type="Pfam" id="PF00482"/>
    </source>
</evidence>
<evidence type="ECO:0000256" key="5">
    <source>
        <dbReference type="ARBA" id="ARBA00022989"/>
    </source>
</evidence>
<feature type="domain" description="Type II secretion system protein GspF" evidence="8">
    <location>
        <begin position="26"/>
        <end position="144"/>
    </location>
</feature>
<dbReference type="PANTHER" id="PTHR30012:SF0">
    <property type="entry name" value="TYPE II SECRETION SYSTEM PROTEIN F-RELATED"/>
    <property type="match status" value="1"/>
</dbReference>
<feature type="transmembrane region" description="Helical" evidence="7">
    <location>
        <begin position="121"/>
        <end position="142"/>
    </location>
</feature>
<keyword evidence="3" id="KW-1003">Cell membrane</keyword>
<feature type="transmembrane region" description="Helical" evidence="7">
    <location>
        <begin position="165"/>
        <end position="185"/>
    </location>
</feature>
<dbReference type="EMBL" id="LEPB01000001">
    <property type="protein sequence ID" value="RCA12254.1"/>
    <property type="molecule type" value="Genomic_DNA"/>
</dbReference>
<evidence type="ECO:0000256" key="7">
    <source>
        <dbReference type="SAM" id="Phobius"/>
    </source>
</evidence>
<evidence type="ECO:0000256" key="6">
    <source>
        <dbReference type="ARBA" id="ARBA00023136"/>
    </source>
</evidence>
<evidence type="ECO:0000256" key="2">
    <source>
        <dbReference type="ARBA" id="ARBA00005745"/>
    </source>
</evidence>
<dbReference type="InterPro" id="IPR018076">
    <property type="entry name" value="T2SS_GspF_dom"/>
</dbReference>
<dbReference type="Proteomes" id="UP000252797">
    <property type="component" value="Unassembled WGS sequence"/>
</dbReference>
<gene>
    <name evidence="9" type="ORF">EA71_00461</name>
</gene>
<dbReference type="Pfam" id="PF00482">
    <property type="entry name" value="T2SSF"/>
    <property type="match status" value="2"/>
</dbReference>
<name>A0A367CI26_9ENTE</name>
<dbReference type="InterPro" id="IPR003004">
    <property type="entry name" value="GspF/PilC"/>
</dbReference>
<dbReference type="STRING" id="53345.LIU_03585"/>
<keyword evidence="4 7" id="KW-0812">Transmembrane</keyword>
<dbReference type="InterPro" id="IPR042094">
    <property type="entry name" value="T2SS_GspF_sf"/>
</dbReference>
<dbReference type="PANTHER" id="PTHR30012">
    <property type="entry name" value="GENERAL SECRETION PATHWAY PROTEIN"/>
    <property type="match status" value="1"/>
</dbReference>
<evidence type="ECO:0000313" key="9">
    <source>
        <dbReference type="EMBL" id="RCA12254.1"/>
    </source>
</evidence>
<keyword evidence="6 7" id="KW-0472">Membrane</keyword>
<dbReference type="Gene3D" id="1.20.81.30">
    <property type="entry name" value="Type II secretion system (T2SS), domain F"/>
    <property type="match status" value="2"/>
</dbReference>
<dbReference type="NCBIfam" id="NF041012">
    <property type="entry name" value="T4P_ComGB"/>
    <property type="match status" value="1"/>
</dbReference>
<keyword evidence="5 7" id="KW-1133">Transmembrane helix</keyword>
<dbReference type="InterPro" id="IPR047692">
    <property type="entry name" value="T4P_ComGB"/>
</dbReference>
<reference evidence="9 10" key="1">
    <citation type="submission" date="2015-06" db="EMBL/GenBank/DDBJ databases">
        <title>The Genome Sequence of Enterococcus durans 4EA1.</title>
        <authorList>
            <consortium name="The Broad Institute Genomics Platform"/>
            <consortium name="The Broad Institute Genome Sequencing Center for Infectious Disease"/>
            <person name="Earl A.M."/>
            <person name="Van Tyne D."/>
            <person name="Lebreton F."/>
            <person name="Saavedra J.T."/>
            <person name="Gilmore M.S."/>
            <person name="Manson Mcguire A."/>
            <person name="Clock S."/>
            <person name="Crupain M."/>
            <person name="Rangan U."/>
            <person name="Young S."/>
            <person name="Abouelleil A."/>
            <person name="Cao P."/>
            <person name="Chapman S.B."/>
            <person name="Griggs A."/>
            <person name="Priest M."/>
            <person name="Shea T."/>
            <person name="Wortman J."/>
            <person name="Nusbaum C."/>
            <person name="Birren B."/>
        </authorList>
    </citation>
    <scope>NUCLEOTIDE SEQUENCE [LARGE SCALE GENOMIC DNA]</scope>
    <source>
        <strain evidence="9 10">4EA1</strain>
    </source>
</reference>
<accession>A0A367CI26</accession>
<feature type="domain" description="Type II secretion system protein GspF" evidence="8">
    <location>
        <begin position="228"/>
        <end position="339"/>
    </location>
</feature>
<evidence type="ECO:0000256" key="1">
    <source>
        <dbReference type="ARBA" id="ARBA00004651"/>
    </source>
</evidence>
<comment type="subcellular location">
    <subcellularLocation>
        <location evidence="1">Cell membrane</location>
        <topology evidence="1">Multi-pass membrane protein</topology>
    </subcellularLocation>
</comment>
<evidence type="ECO:0000256" key="4">
    <source>
        <dbReference type="ARBA" id="ARBA00022692"/>
    </source>
</evidence>
<comment type="caution">
    <text evidence="9">The sequence shown here is derived from an EMBL/GenBank/DDBJ whole genome shotgun (WGS) entry which is preliminary data.</text>
</comment>
<feature type="transmembrane region" description="Helical" evidence="7">
    <location>
        <begin position="313"/>
        <end position="341"/>
    </location>
</feature>
<protein>
    <recommendedName>
        <fullName evidence="8">Type II secretion system protein GspF domain-containing protein</fullName>
    </recommendedName>
</protein>
<dbReference type="PRINTS" id="PR00812">
    <property type="entry name" value="BCTERIALGSPF"/>
</dbReference>